<reference evidence="1 3" key="1">
    <citation type="submission" date="2018-06" db="EMBL/GenBank/DDBJ databases">
        <authorList>
            <consortium name="Pathogen Informatics"/>
            <person name="Doyle S."/>
        </authorList>
    </citation>
    <scope>NUCLEOTIDE SEQUENCE [LARGE SCALE GENOMIC DNA]</scope>
    <source>
        <strain evidence="1 3">NCTC11159</strain>
    </source>
</reference>
<dbReference type="AlphaFoldDB" id="A0A377SXH2"/>
<name>A0A377SXH2_9NEIS</name>
<reference evidence="2 4" key="2">
    <citation type="submission" date="2019-03" db="EMBL/GenBank/DDBJ databases">
        <title>Genomic Encyclopedia of Type Strains, Phase IV (KMG-IV): sequencing the most valuable type-strain genomes for metagenomic binning, comparative biology and taxonomic classification.</title>
        <authorList>
            <person name="Goeker M."/>
        </authorList>
    </citation>
    <scope>NUCLEOTIDE SEQUENCE [LARGE SCALE GENOMIC DNA]</scope>
    <source>
        <strain evidence="2 4">DSM 3764</strain>
    </source>
</reference>
<gene>
    <name evidence="2" type="ORF">EV682_10746</name>
    <name evidence="1" type="ORF">NCTC11159_03562</name>
</gene>
<accession>A0A377SXH2</accession>
<evidence type="ECO:0000313" key="4">
    <source>
        <dbReference type="Proteomes" id="UP000295794"/>
    </source>
</evidence>
<dbReference type="OrthoDB" id="4552311at2"/>
<dbReference type="EMBL" id="UGHR01000003">
    <property type="protein sequence ID" value="STR45016.1"/>
    <property type="molecule type" value="Genomic_DNA"/>
</dbReference>
<dbReference type="EMBL" id="SMBT01000007">
    <property type="protein sequence ID" value="TCU85536.1"/>
    <property type="molecule type" value="Genomic_DNA"/>
</dbReference>
<dbReference type="Proteomes" id="UP000295794">
    <property type="component" value="Unassembled WGS sequence"/>
</dbReference>
<protein>
    <submittedName>
        <fullName evidence="1">Uncharacterized protein</fullName>
    </submittedName>
</protein>
<evidence type="ECO:0000313" key="3">
    <source>
        <dbReference type="Proteomes" id="UP000255108"/>
    </source>
</evidence>
<evidence type="ECO:0000313" key="1">
    <source>
        <dbReference type="EMBL" id="STR45016.1"/>
    </source>
</evidence>
<keyword evidence="4" id="KW-1185">Reference proteome</keyword>
<dbReference type="RefSeq" id="WP_132038679.1">
    <property type="nucleotide sequence ID" value="NZ_CAWOLO010000007.1"/>
</dbReference>
<proteinExistence type="predicted"/>
<sequence>MNPVHLTPIAVPFTDETMKVTSLCWSDTEATQIVVASKRSGRSFVVEFESVAGLRMLDELDLASVWINSTGQTLASTWLFKVHTGGWLELESTRDDFYTQHQENQPYEFLIGGYLECVSVLSLLPPVIQERA</sequence>
<organism evidence="1 3">
    <name type="scientific">Iodobacter fluviatilis</name>
    <dbReference type="NCBI Taxonomy" id="537"/>
    <lineage>
        <taxon>Bacteria</taxon>
        <taxon>Pseudomonadati</taxon>
        <taxon>Pseudomonadota</taxon>
        <taxon>Betaproteobacteria</taxon>
        <taxon>Neisseriales</taxon>
        <taxon>Chitinibacteraceae</taxon>
        <taxon>Iodobacter</taxon>
    </lineage>
</organism>
<evidence type="ECO:0000313" key="2">
    <source>
        <dbReference type="EMBL" id="TCU85536.1"/>
    </source>
</evidence>
<dbReference type="Proteomes" id="UP000255108">
    <property type="component" value="Unassembled WGS sequence"/>
</dbReference>